<evidence type="ECO:0000313" key="1">
    <source>
        <dbReference type="EMBL" id="VTS36123.1"/>
    </source>
</evidence>
<accession>A0A4U9Z735</accession>
<dbReference type="EMBL" id="CABEID010000001">
    <property type="protein sequence ID" value="VTS36123.1"/>
    <property type="molecule type" value="Genomic_DNA"/>
</dbReference>
<organism evidence="1 3">
    <name type="scientific">Streptococcus anginosus</name>
    <dbReference type="NCBI Taxonomy" id="1328"/>
    <lineage>
        <taxon>Bacteria</taxon>
        <taxon>Bacillati</taxon>
        <taxon>Bacillota</taxon>
        <taxon>Bacilli</taxon>
        <taxon>Lactobacillales</taxon>
        <taxon>Streptococcaceae</taxon>
        <taxon>Streptococcus</taxon>
        <taxon>Streptococcus anginosus group</taxon>
    </lineage>
</organism>
<dbReference type="EMBL" id="CABEID010000002">
    <property type="protein sequence ID" value="VTS50578.1"/>
    <property type="molecule type" value="Genomic_DNA"/>
</dbReference>
<reference evidence="1 3" key="1">
    <citation type="submission" date="2019-05" db="EMBL/GenBank/DDBJ databases">
        <authorList>
            <consortium name="Pathogen Informatics"/>
        </authorList>
    </citation>
    <scope>NUCLEOTIDE SEQUENCE [LARGE SCALE GENOMIC DNA]</scope>
    <source>
        <strain evidence="1 3">NCTC11062</strain>
    </source>
</reference>
<proteinExistence type="predicted"/>
<sequence>MIELTQMQHYPQKNTWKEKPISVNAYRVESVAIDFREGNTVITFGKDDFIVVKESYGYVLGKMKEILND</sequence>
<evidence type="ECO:0000313" key="3">
    <source>
        <dbReference type="Proteomes" id="UP000403538"/>
    </source>
</evidence>
<gene>
    <name evidence="1" type="ORF">NCTC11062_01139</name>
    <name evidence="2" type="ORF">NCTC11062_02003</name>
</gene>
<dbReference type="AlphaFoldDB" id="A0A4U9Z735"/>
<protein>
    <submittedName>
        <fullName evidence="1">Uncharacterized protein</fullName>
    </submittedName>
</protein>
<name>A0A4U9Z735_STRAP</name>
<dbReference type="Proteomes" id="UP000403538">
    <property type="component" value="Unassembled WGS sequence"/>
</dbReference>
<evidence type="ECO:0000313" key="2">
    <source>
        <dbReference type="EMBL" id="VTS50578.1"/>
    </source>
</evidence>
<dbReference type="RefSeq" id="WP_049476247.1">
    <property type="nucleotide sequence ID" value="NZ_CABEID010000001.1"/>
</dbReference>